<comment type="caution">
    <text evidence="2">The sequence shown here is derived from an EMBL/GenBank/DDBJ whole genome shotgun (WGS) entry which is preliminary data.</text>
</comment>
<reference evidence="2 3" key="1">
    <citation type="submission" date="2024-02" db="EMBL/GenBank/DDBJ databases">
        <title>Chromosome-level genome assembly of the Eurasian Minnow (Phoxinus phoxinus).</title>
        <authorList>
            <person name="Oriowo T.O."/>
            <person name="Martin S."/>
            <person name="Stange M."/>
            <person name="Chrysostomakis Y."/>
            <person name="Brown T."/>
            <person name="Winkler S."/>
            <person name="Kukowka S."/>
            <person name="Myers E.W."/>
            <person name="Bohne A."/>
        </authorList>
    </citation>
    <scope>NUCLEOTIDE SEQUENCE [LARGE SCALE GENOMIC DNA]</scope>
    <source>
        <strain evidence="2">ZFMK-TIS-60720</strain>
        <tissue evidence="2">Whole Organism</tissue>
    </source>
</reference>
<gene>
    <name evidence="2" type="ORF">R3I93_002523</name>
</gene>
<feature type="region of interest" description="Disordered" evidence="1">
    <location>
        <begin position="1"/>
        <end position="40"/>
    </location>
</feature>
<evidence type="ECO:0000313" key="2">
    <source>
        <dbReference type="EMBL" id="KAK7175615.1"/>
    </source>
</evidence>
<feature type="compositionally biased region" description="Basic and acidic residues" evidence="1">
    <location>
        <begin position="13"/>
        <end position="24"/>
    </location>
</feature>
<keyword evidence="3" id="KW-1185">Reference proteome</keyword>
<accession>A0AAN9DLC0</accession>
<sequence>MKKQMKKQRKKHTEVNATDKDIQGDRCVPFSIETPETEFT</sequence>
<dbReference type="EMBL" id="JAYKXH010000002">
    <property type="protein sequence ID" value="KAK7175615.1"/>
    <property type="molecule type" value="Genomic_DNA"/>
</dbReference>
<protein>
    <submittedName>
        <fullName evidence="2">Uncharacterized protein</fullName>
    </submittedName>
</protein>
<evidence type="ECO:0000256" key="1">
    <source>
        <dbReference type="SAM" id="MobiDB-lite"/>
    </source>
</evidence>
<name>A0AAN9DLC0_9TELE</name>
<proteinExistence type="predicted"/>
<evidence type="ECO:0000313" key="3">
    <source>
        <dbReference type="Proteomes" id="UP001364617"/>
    </source>
</evidence>
<dbReference type="Proteomes" id="UP001364617">
    <property type="component" value="Unassembled WGS sequence"/>
</dbReference>
<dbReference type="AlphaFoldDB" id="A0AAN9DLC0"/>
<feature type="compositionally biased region" description="Basic residues" evidence="1">
    <location>
        <begin position="1"/>
        <end position="12"/>
    </location>
</feature>
<organism evidence="2 3">
    <name type="scientific">Phoxinus phoxinus</name>
    <name type="common">Eurasian minnow</name>
    <dbReference type="NCBI Taxonomy" id="58324"/>
    <lineage>
        <taxon>Eukaryota</taxon>
        <taxon>Metazoa</taxon>
        <taxon>Chordata</taxon>
        <taxon>Craniata</taxon>
        <taxon>Vertebrata</taxon>
        <taxon>Euteleostomi</taxon>
        <taxon>Actinopterygii</taxon>
        <taxon>Neopterygii</taxon>
        <taxon>Teleostei</taxon>
        <taxon>Ostariophysi</taxon>
        <taxon>Cypriniformes</taxon>
        <taxon>Leuciscidae</taxon>
        <taxon>Phoxininae</taxon>
        <taxon>Phoxinus</taxon>
    </lineage>
</organism>